<dbReference type="EMBL" id="CP010945">
    <property type="protein sequence ID" value="AKV10078.1"/>
    <property type="molecule type" value="Genomic_DNA"/>
</dbReference>
<proteinExistence type="predicted"/>
<organism evidence="1 2">
    <name type="scientific">Pseudomonas fluorescens NCIMB 11764</name>
    <dbReference type="NCBI Taxonomy" id="1221522"/>
    <lineage>
        <taxon>Bacteria</taxon>
        <taxon>Pseudomonadati</taxon>
        <taxon>Pseudomonadota</taxon>
        <taxon>Gammaproteobacteria</taxon>
        <taxon>Pseudomonadales</taxon>
        <taxon>Pseudomonadaceae</taxon>
        <taxon>Pseudomonas</taxon>
    </lineage>
</organism>
<dbReference type="AlphaFoldDB" id="A0A0K1QWI3"/>
<reference evidence="1 2" key="1">
    <citation type="journal article" date="2012" name="J. Bacteriol.">
        <title>Draft genome sequence of the cyanide-utilizing bacterium Pseudomonas fluorescens strain NCIMB 11764.</title>
        <authorList>
            <person name="Vilo C.A."/>
            <person name="Benedik M.J."/>
            <person name="Kunz D.A."/>
            <person name="Dong Q."/>
        </authorList>
    </citation>
    <scope>NUCLEOTIDE SEQUENCE [LARGE SCALE GENOMIC DNA]</scope>
    <source>
        <strain evidence="1 2">NCIMB 11764</strain>
    </source>
</reference>
<dbReference type="Proteomes" id="UP000017175">
    <property type="component" value="Chromosome"/>
</dbReference>
<gene>
    <name evidence="1" type="ORF">B723_28230</name>
</gene>
<sequence length="165" mass="18707">MICKPVKLTTQKSRLQQSLLFIRLLSSYLQKGSVKRSLHFRTSAFSRFLPLASVSLELVIPIARGRNRSILLKKSAMVSTTQKYALEIEIFTLSLGFGAQISRSDAQKRRFQRSVWGQSGRTDFFNRIADIRHSLLTSRCGETMTELAVWVALPVTDTIFHGQTN</sequence>
<evidence type="ECO:0000313" key="2">
    <source>
        <dbReference type="Proteomes" id="UP000017175"/>
    </source>
</evidence>
<evidence type="ECO:0000313" key="1">
    <source>
        <dbReference type="EMBL" id="AKV10078.1"/>
    </source>
</evidence>
<protein>
    <submittedName>
        <fullName evidence="1">Uncharacterized protein</fullName>
    </submittedName>
</protein>
<accession>A0A0K1QWI3</accession>
<name>A0A0K1QWI3_PSEFL</name>